<evidence type="ECO:0000313" key="1">
    <source>
        <dbReference type="EMBL" id="KAF7279616.1"/>
    </source>
</evidence>
<dbReference type="OrthoDB" id="6049566at2759"/>
<accession>A0A834MF41</accession>
<dbReference type="AlphaFoldDB" id="A0A834MF41"/>
<reference evidence="1" key="1">
    <citation type="submission" date="2020-08" db="EMBL/GenBank/DDBJ databases">
        <title>Genome sequencing and assembly of the red palm weevil Rhynchophorus ferrugineus.</title>
        <authorList>
            <person name="Dias G.B."/>
            <person name="Bergman C.M."/>
            <person name="Manee M."/>
        </authorList>
    </citation>
    <scope>NUCLEOTIDE SEQUENCE</scope>
    <source>
        <strain evidence="1">AA-2017</strain>
        <tissue evidence="1">Whole larva</tissue>
    </source>
</reference>
<protein>
    <submittedName>
        <fullName evidence="1">Uncharacterized protein</fullName>
    </submittedName>
</protein>
<dbReference type="Proteomes" id="UP000625711">
    <property type="component" value="Unassembled WGS sequence"/>
</dbReference>
<evidence type="ECO:0000313" key="2">
    <source>
        <dbReference type="Proteomes" id="UP000625711"/>
    </source>
</evidence>
<keyword evidence="2" id="KW-1185">Reference proteome</keyword>
<comment type="caution">
    <text evidence="1">The sequence shown here is derived from an EMBL/GenBank/DDBJ whole genome shotgun (WGS) entry which is preliminary data.</text>
</comment>
<proteinExistence type="predicted"/>
<gene>
    <name evidence="1" type="ORF">GWI33_007010</name>
</gene>
<sequence length="390" mass="44189">MECNMEEVLYRDQRTIRTRFVDGQKRQRVVSADLGSWIGASVPNKRISSNSSSGKHCHSQYSSCEKFYGTTDLTVALTSFGVRSVAVSGKRYKSSFSLLKNIKCLNLPRCISPKNLQSVIVFSTYLSFLTFPTYHAQPVRMSSSDSTDRWVIPCGSLPSPPSGPIPSEINTTTMLYVGRNAKHALTFAREDFQKRVMDELVTLEPFIYVEDSGPFKRSIRRKIKIRSAKTGLNPDATFSTVTFDWLPKLPNLSDEQEKQEHFDNLKSTEQCVEGLLTMYKNLQIMAVALDAVVADYNQSSVDSLKQGASQLYGLIINILCDLQEVLIQNNIPIKNDVGREVVPDEYRNIFENKTRRAERDWIVLREFIKVMEYTVEASEHLYKEGASQSA</sequence>
<dbReference type="EMBL" id="JAACXV010000354">
    <property type="protein sequence ID" value="KAF7279616.1"/>
    <property type="molecule type" value="Genomic_DNA"/>
</dbReference>
<name>A0A834MF41_RHYFE</name>
<organism evidence="1 2">
    <name type="scientific">Rhynchophorus ferrugineus</name>
    <name type="common">Red palm weevil</name>
    <name type="synonym">Curculio ferrugineus</name>
    <dbReference type="NCBI Taxonomy" id="354439"/>
    <lineage>
        <taxon>Eukaryota</taxon>
        <taxon>Metazoa</taxon>
        <taxon>Ecdysozoa</taxon>
        <taxon>Arthropoda</taxon>
        <taxon>Hexapoda</taxon>
        <taxon>Insecta</taxon>
        <taxon>Pterygota</taxon>
        <taxon>Neoptera</taxon>
        <taxon>Endopterygota</taxon>
        <taxon>Coleoptera</taxon>
        <taxon>Polyphaga</taxon>
        <taxon>Cucujiformia</taxon>
        <taxon>Curculionidae</taxon>
        <taxon>Dryophthorinae</taxon>
        <taxon>Rhynchophorus</taxon>
    </lineage>
</organism>